<proteinExistence type="inferred from homology"/>
<protein>
    <submittedName>
        <fullName evidence="11">RNA polymerase factor sigma-54</fullName>
    </submittedName>
</protein>
<dbReference type="Pfam" id="PF04552">
    <property type="entry name" value="Sigma54_DBD"/>
    <property type="match status" value="1"/>
</dbReference>
<dbReference type="InterPro" id="IPR007046">
    <property type="entry name" value="RNA_pol_sigma_54_core-bd"/>
</dbReference>
<dbReference type="GO" id="GO:0006352">
    <property type="term" value="P:DNA-templated transcription initiation"/>
    <property type="evidence" value="ECO:0007669"/>
    <property type="project" value="InterPro"/>
</dbReference>
<gene>
    <name evidence="11" type="primary">rpoN</name>
</gene>
<evidence type="ECO:0000256" key="1">
    <source>
        <dbReference type="ARBA" id="ARBA00008798"/>
    </source>
</evidence>
<dbReference type="Pfam" id="PF00309">
    <property type="entry name" value="Sigma54_AID"/>
    <property type="match status" value="1"/>
</dbReference>
<dbReference type="GO" id="GO:0000428">
    <property type="term" value="C:DNA-directed RNA polymerase complex"/>
    <property type="evidence" value="ECO:0007669"/>
    <property type="project" value="UniProtKB-KW"/>
</dbReference>
<sequence>MLKQKITQAPKTKISQTLRSRSPILQANIEDLKENLDKFAEDNPFLNVQDSIQTHDKGKNYFDSFYKHNVNSAFVDSKGLAKKSVYELLNEQILPPLFPTNKSQELAKKIIECLNEEGYFEYDEEFLKEYSLEEIERVRARFKFLDPVGVGAKDYKEAFLFALENMELDEDIDEFCRMLIMDFENIQNYTKEPLYKEALAVLKCFSTPPFLEYFEDSRIIVPDIFVYKENGEIKVKINDDYYPEISIQTDGLEHDFLSHYIKEAKNLVDALAMRKATLYKIGLMIVEYQYDFFMGKEIKPMTFKDLALDLERNASTISRAVANKYLSCERGLIPLRDFFAFALDEEGETSNVGVKEFVANLVKNEDRNKPLSDSKILELIKEEFKVDIGRRTITKYRKHLNIASSTDRKKLYELEG</sequence>
<dbReference type="Gene3D" id="1.10.10.60">
    <property type="entry name" value="Homeodomain-like"/>
    <property type="match status" value="1"/>
</dbReference>
<evidence type="ECO:0000256" key="6">
    <source>
        <dbReference type="ARBA" id="ARBA00023082"/>
    </source>
</evidence>
<evidence type="ECO:0000256" key="2">
    <source>
        <dbReference type="ARBA" id="ARBA00022478"/>
    </source>
</evidence>
<feature type="domain" description="RNA polymerase sigma factor 54 DNA-binding" evidence="9">
    <location>
        <begin position="256"/>
        <end position="410"/>
    </location>
</feature>
<keyword evidence="2" id="KW-0240">DNA-directed RNA polymerase</keyword>
<organism evidence="11">
    <name type="scientific">Campylobacter jejuni</name>
    <dbReference type="NCBI Taxonomy" id="197"/>
    <lineage>
        <taxon>Bacteria</taxon>
        <taxon>Pseudomonadati</taxon>
        <taxon>Campylobacterota</taxon>
        <taxon>Epsilonproteobacteria</taxon>
        <taxon>Campylobacterales</taxon>
        <taxon>Campylobacteraceae</taxon>
        <taxon>Campylobacter</taxon>
    </lineage>
</organism>
<keyword evidence="7" id="KW-0238">DNA-binding</keyword>
<dbReference type="InterPro" id="IPR038709">
    <property type="entry name" value="RpoN_core-bd_sf"/>
</dbReference>
<dbReference type="GO" id="GO:0001216">
    <property type="term" value="F:DNA-binding transcription activator activity"/>
    <property type="evidence" value="ECO:0007669"/>
    <property type="project" value="InterPro"/>
</dbReference>
<keyword evidence="8" id="KW-0804">Transcription</keyword>
<dbReference type="NCBIfam" id="NF004602">
    <property type="entry name" value="PRK05932.2-4"/>
    <property type="match status" value="1"/>
</dbReference>
<reference evidence="11" key="1">
    <citation type="journal article" date="2014" name="Poult. Sci.">
        <title>A SpoT polymorphism correlates with chill stress survival and is prevalent in clinical isolates of Campylobacter jejuni.</title>
        <authorList>
            <person name="Nierop Groot M.N."/>
            <person name="de Boer A.G."/>
            <person name="van Pelt W."/>
            <person name="van der Hulst-van Arkel M.C."/>
            <person name="de Leeuw P."/>
            <person name="Widjaja H.C."/>
            <person name="Smits M.A."/>
            <person name="van der Wal F.J."/>
        </authorList>
    </citation>
    <scope>NUCLEOTIDE SEQUENCE</scope>
    <source>
        <strain evidence="11">2002.1.32099.0</strain>
    </source>
</reference>
<keyword evidence="3" id="KW-0808">Transferase</keyword>
<dbReference type="AlphaFoldDB" id="A0A060IB08"/>
<dbReference type="EMBL" id="KJ587999">
    <property type="protein sequence ID" value="AIC32073.1"/>
    <property type="molecule type" value="Genomic_DNA"/>
</dbReference>
<dbReference type="GO" id="GO:0003677">
    <property type="term" value="F:DNA binding"/>
    <property type="evidence" value="ECO:0007669"/>
    <property type="project" value="UniProtKB-KW"/>
</dbReference>
<evidence type="ECO:0000256" key="4">
    <source>
        <dbReference type="ARBA" id="ARBA00022695"/>
    </source>
</evidence>
<dbReference type="PROSITE" id="PS00718">
    <property type="entry name" value="SIGMA54_2"/>
    <property type="match status" value="1"/>
</dbReference>
<evidence type="ECO:0000256" key="5">
    <source>
        <dbReference type="ARBA" id="ARBA00023015"/>
    </source>
</evidence>
<dbReference type="Pfam" id="PF04963">
    <property type="entry name" value="Sigma54_CBD"/>
    <property type="match status" value="1"/>
</dbReference>
<evidence type="ECO:0000313" key="11">
    <source>
        <dbReference type="EMBL" id="AIC32073.1"/>
    </source>
</evidence>
<dbReference type="PRINTS" id="PR00045">
    <property type="entry name" value="SIGMA54FCT"/>
</dbReference>
<evidence type="ECO:0000259" key="10">
    <source>
        <dbReference type="Pfam" id="PF04963"/>
    </source>
</evidence>
<dbReference type="PIRSF" id="PIRSF000774">
    <property type="entry name" value="RpoN"/>
    <property type="match status" value="1"/>
</dbReference>
<dbReference type="InterPro" id="IPR007634">
    <property type="entry name" value="RNA_pol_sigma_54_DNA-bd"/>
</dbReference>
<feature type="domain" description="RNA polymerase sigma factor 54 core-binding" evidence="10">
    <location>
        <begin position="81"/>
        <end position="249"/>
    </location>
</feature>
<dbReference type="Gene3D" id="1.10.10.1330">
    <property type="entry name" value="RNA polymerase sigma-54 factor, core-binding domain"/>
    <property type="match status" value="1"/>
</dbReference>
<accession>A0A060IB08</accession>
<dbReference type="GO" id="GO:0016987">
    <property type="term" value="F:sigma factor activity"/>
    <property type="evidence" value="ECO:0007669"/>
    <property type="project" value="UniProtKB-KW"/>
</dbReference>
<keyword evidence="5" id="KW-0805">Transcription regulation</keyword>
<dbReference type="NCBIfam" id="TIGR02395">
    <property type="entry name" value="rpoN_sigma"/>
    <property type="match status" value="1"/>
</dbReference>
<evidence type="ECO:0000256" key="7">
    <source>
        <dbReference type="ARBA" id="ARBA00023125"/>
    </source>
</evidence>
<evidence type="ECO:0000256" key="3">
    <source>
        <dbReference type="ARBA" id="ARBA00022679"/>
    </source>
</evidence>
<name>A0A060IB08_CAMJU</name>
<keyword evidence="4" id="KW-0548">Nucleotidyltransferase</keyword>
<dbReference type="GO" id="GO:0016779">
    <property type="term" value="F:nucleotidyltransferase activity"/>
    <property type="evidence" value="ECO:0007669"/>
    <property type="project" value="UniProtKB-KW"/>
</dbReference>
<evidence type="ECO:0000259" key="9">
    <source>
        <dbReference type="Pfam" id="PF04552"/>
    </source>
</evidence>
<dbReference type="PANTHER" id="PTHR32248">
    <property type="entry name" value="RNA POLYMERASE SIGMA-54 FACTOR"/>
    <property type="match status" value="1"/>
</dbReference>
<keyword evidence="6" id="KW-0731">Sigma factor</keyword>
<comment type="similarity">
    <text evidence="1">Belongs to the sigma-54 factor family.</text>
</comment>
<dbReference type="PANTHER" id="PTHR32248:SF4">
    <property type="entry name" value="RNA POLYMERASE SIGMA-54 FACTOR"/>
    <property type="match status" value="1"/>
</dbReference>
<dbReference type="PROSITE" id="PS50044">
    <property type="entry name" value="SIGMA54_3"/>
    <property type="match status" value="1"/>
</dbReference>
<dbReference type="InterPro" id="IPR000394">
    <property type="entry name" value="RNA_pol_sigma_54"/>
</dbReference>
<evidence type="ECO:0000256" key="8">
    <source>
        <dbReference type="ARBA" id="ARBA00023163"/>
    </source>
</evidence>